<dbReference type="InterPro" id="IPR045608">
    <property type="entry name" value="Trypco2"/>
</dbReference>
<accession>A0A7H0HR07</accession>
<evidence type="ECO:0000259" key="1">
    <source>
        <dbReference type="Pfam" id="PF19631"/>
    </source>
</evidence>
<dbReference type="Proteomes" id="UP000516230">
    <property type="component" value="Chromosome"/>
</dbReference>
<dbReference type="RefSeq" id="WP_187740142.1">
    <property type="nucleotide sequence ID" value="NZ_CP060825.1"/>
</dbReference>
<dbReference type="Pfam" id="PF19631">
    <property type="entry name" value="Trypco2"/>
    <property type="match status" value="1"/>
</dbReference>
<sequence>MGHEPWVGLAEAVSAVRSELTTAMDAGRDEKLKFRAGPVEMEFAVEVKKQAEGRLKVLVLPWTAEAKGSYGTTGTHRIKVTLQPVDEDGKDALIASHADEEPA</sequence>
<reference evidence="2 3" key="1">
    <citation type="submission" date="2020-08" db="EMBL/GenBank/DDBJ databases">
        <title>A novel species.</title>
        <authorList>
            <person name="Gao J."/>
        </authorList>
    </citation>
    <scope>NUCLEOTIDE SEQUENCE [LARGE SCALE GENOMIC DNA]</scope>
    <source>
        <strain evidence="2 3">CRPJ-33</strain>
    </source>
</reference>
<dbReference type="AlphaFoldDB" id="A0A7H0HR07"/>
<organism evidence="2 3">
    <name type="scientific">Streptomyces genisteinicus</name>
    <dbReference type="NCBI Taxonomy" id="2768068"/>
    <lineage>
        <taxon>Bacteria</taxon>
        <taxon>Bacillati</taxon>
        <taxon>Actinomycetota</taxon>
        <taxon>Actinomycetes</taxon>
        <taxon>Kitasatosporales</taxon>
        <taxon>Streptomycetaceae</taxon>
        <taxon>Streptomyces</taxon>
    </lineage>
</organism>
<proteinExistence type="predicted"/>
<evidence type="ECO:0000313" key="2">
    <source>
        <dbReference type="EMBL" id="QNP62973.1"/>
    </source>
</evidence>
<name>A0A7H0HR07_9ACTN</name>
<protein>
    <recommendedName>
        <fullName evidence="1">Trypsin-co-occurring domain-containing protein</fullName>
    </recommendedName>
</protein>
<dbReference type="KEGG" id="sgj:IAG43_08465"/>
<evidence type="ECO:0000313" key="3">
    <source>
        <dbReference type="Proteomes" id="UP000516230"/>
    </source>
</evidence>
<feature type="domain" description="Trypsin-co-occurring" evidence="1">
    <location>
        <begin position="7"/>
        <end position="84"/>
    </location>
</feature>
<gene>
    <name evidence="2" type="ORF">IAG43_08465</name>
</gene>
<keyword evidence="3" id="KW-1185">Reference proteome</keyword>
<dbReference type="EMBL" id="CP060825">
    <property type="protein sequence ID" value="QNP62973.1"/>
    <property type="molecule type" value="Genomic_DNA"/>
</dbReference>